<feature type="compositionally biased region" description="Low complexity" evidence="1">
    <location>
        <begin position="35"/>
        <end position="56"/>
    </location>
</feature>
<feature type="region of interest" description="Disordered" evidence="1">
    <location>
        <begin position="13"/>
        <end position="58"/>
    </location>
</feature>
<dbReference type="Pfam" id="PF11717">
    <property type="entry name" value="Tudor-knot"/>
    <property type="match status" value="1"/>
</dbReference>
<evidence type="ECO:0000259" key="2">
    <source>
        <dbReference type="Pfam" id="PF11717"/>
    </source>
</evidence>
<feature type="domain" description="Tudor-knot" evidence="2">
    <location>
        <begin position="138"/>
        <end position="174"/>
    </location>
</feature>
<dbReference type="InterPro" id="IPR025995">
    <property type="entry name" value="Tudor-knot"/>
</dbReference>
<dbReference type="CDD" id="cd20104">
    <property type="entry name" value="MBT_PHF20L1-like"/>
    <property type="match status" value="1"/>
</dbReference>
<organism evidence="3 4">
    <name type="scientific">Prymnesium parvum</name>
    <name type="common">Toxic golden alga</name>
    <dbReference type="NCBI Taxonomy" id="97485"/>
    <lineage>
        <taxon>Eukaryota</taxon>
        <taxon>Haptista</taxon>
        <taxon>Haptophyta</taxon>
        <taxon>Prymnesiophyceae</taxon>
        <taxon>Prymnesiales</taxon>
        <taxon>Prymnesiaceae</taxon>
        <taxon>Prymnesium</taxon>
    </lineage>
</organism>
<evidence type="ECO:0000256" key="1">
    <source>
        <dbReference type="SAM" id="MobiDB-lite"/>
    </source>
</evidence>
<proteinExistence type="predicted"/>
<dbReference type="SUPFAM" id="SSF54160">
    <property type="entry name" value="Chromo domain-like"/>
    <property type="match status" value="1"/>
</dbReference>
<feature type="region of interest" description="Disordered" evidence="1">
    <location>
        <begin position="89"/>
        <end position="118"/>
    </location>
</feature>
<dbReference type="Proteomes" id="UP001515480">
    <property type="component" value="Unassembled WGS sequence"/>
</dbReference>
<name>A0AB34JJ23_PRYPA</name>
<comment type="caution">
    <text evidence="3">The sequence shown here is derived from an EMBL/GenBank/DDBJ whole genome shotgun (WGS) entry which is preliminary data.</text>
</comment>
<reference evidence="3 4" key="1">
    <citation type="journal article" date="2024" name="Science">
        <title>Giant polyketide synthase enzymes in the biosynthesis of giant marine polyether toxins.</title>
        <authorList>
            <person name="Fallon T.R."/>
            <person name="Shende V.V."/>
            <person name="Wierzbicki I.H."/>
            <person name="Pendleton A.L."/>
            <person name="Watervoot N.F."/>
            <person name="Auber R.P."/>
            <person name="Gonzalez D.J."/>
            <person name="Wisecaver J.H."/>
            <person name="Moore B.S."/>
        </authorList>
    </citation>
    <scope>NUCLEOTIDE SEQUENCE [LARGE SCALE GENOMIC DNA]</scope>
    <source>
        <strain evidence="3 4">12B1</strain>
    </source>
</reference>
<protein>
    <recommendedName>
        <fullName evidence="2">Tudor-knot domain-containing protein</fullName>
    </recommendedName>
</protein>
<accession>A0AB34JJ23</accession>
<evidence type="ECO:0000313" key="3">
    <source>
        <dbReference type="EMBL" id="KAL1521396.1"/>
    </source>
</evidence>
<dbReference type="Gene3D" id="2.30.30.140">
    <property type="match status" value="1"/>
</dbReference>
<keyword evidence="4" id="KW-1185">Reference proteome</keyword>
<dbReference type="EMBL" id="JBGBPQ010000007">
    <property type="protein sequence ID" value="KAL1521396.1"/>
    <property type="molecule type" value="Genomic_DNA"/>
</dbReference>
<dbReference type="AlphaFoldDB" id="A0AB34JJ23"/>
<sequence length="215" mass="23275">MVPLLRLYVELSSAPPARAPGGGGGGAARRWDAQPRSAPASRLALSAPARRAAMSASDDESLLILEESDRPIGPARPLRHKAEAADPMAASQASSTATVCASAEARPPSPPPEAARAREPWHAQLAEGDLIKALDVREMWCEALVIGCRGEGRAKEVKVHYRGWKRRWDEWIPLRSGRLRPCSFEPPTIRVKGTGRASLEVRRGKATKRKLSANL</sequence>
<dbReference type="InterPro" id="IPR016197">
    <property type="entry name" value="Chromo-like_dom_sf"/>
</dbReference>
<gene>
    <name evidence="3" type="ORF">AB1Y20_021061</name>
</gene>
<evidence type="ECO:0000313" key="4">
    <source>
        <dbReference type="Proteomes" id="UP001515480"/>
    </source>
</evidence>